<gene>
    <name evidence="5" type="primary">icmH</name>
    <name evidence="5" type="ORF">ACFPPC_18935</name>
</gene>
<evidence type="ECO:0000256" key="1">
    <source>
        <dbReference type="PROSITE-ProRule" id="PRU00473"/>
    </source>
</evidence>
<feature type="region of interest" description="Disordered" evidence="2">
    <location>
        <begin position="1"/>
        <end position="117"/>
    </location>
</feature>
<feature type="transmembrane region" description="Helical" evidence="3">
    <location>
        <begin position="311"/>
        <end position="331"/>
    </location>
</feature>
<dbReference type="Gene3D" id="3.30.1330.60">
    <property type="entry name" value="OmpA-like domain"/>
    <property type="match status" value="1"/>
</dbReference>
<dbReference type="SUPFAM" id="SSF103088">
    <property type="entry name" value="OmpA-like"/>
    <property type="match status" value="1"/>
</dbReference>
<dbReference type="PANTHER" id="PTHR38033:SF1">
    <property type="entry name" value="DOTU FAMILY TYPE IV_VI SECRETION SYSTEM PROTEIN"/>
    <property type="match status" value="1"/>
</dbReference>
<dbReference type="CDD" id="cd07185">
    <property type="entry name" value="OmpA_C-like"/>
    <property type="match status" value="1"/>
</dbReference>
<feature type="domain" description="OmpA-like" evidence="4">
    <location>
        <begin position="392"/>
        <end position="512"/>
    </location>
</feature>
<dbReference type="NCBIfam" id="TIGR03349">
    <property type="entry name" value="IV_VI_DotU"/>
    <property type="match status" value="1"/>
</dbReference>
<evidence type="ECO:0000313" key="6">
    <source>
        <dbReference type="Proteomes" id="UP001596104"/>
    </source>
</evidence>
<dbReference type="Proteomes" id="UP001596104">
    <property type="component" value="Unassembled WGS sequence"/>
</dbReference>
<keyword evidence="6" id="KW-1185">Reference proteome</keyword>
<dbReference type="NCBIfam" id="NF038228">
    <property type="entry name" value="IcmH_DotU_IVB"/>
    <property type="match status" value="1"/>
</dbReference>
<evidence type="ECO:0000313" key="5">
    <source>
        <dbReference type="EMBL" id="MFC5394717.1"/>
    </source>
</evidence>
<dbReference type="PROSITE" id="PS51123">
    <property type="entry name" value="OMPA_2"/>
    <property type="match status" value="1"/>
</dbReference>
<keyword evidence="3" id="KW-1133">Transmembrane helix</keyword>
<dbReference type="RefSeq" id="WP_377010192.1">
    <property type="nucleotide sequence ID" value="NZ_JBHSLV010000032.1"/>
</dbReference>
<dbReference type="EMBL" id="JBHSLV010000032">
    <property type="protein sequence ID" value="MFC5394717.1"/>
    <property type="molecule type" value="Genomic_DNA"/>
</dbReference>
<keyword evidence="3" id="KW-0812">Transmembrane</keyword>
<dbReference type="Pfam" id="PF09850">
    <property type="entry name" value="DotU"/>
    <property type="match status" value="1"/>
</dbReference>
<dbReference type="InterPro" id="IPR036737">
    <property type="entry name" value="OmpA-like_sf"/>
</dbReference>
<proteinExistence type="predicted"/>
<name>A0ABW0HBV0_9HYPH</name>
<evidence type="ECO:0000259" key="4">
    <source>
        <dbReference type="PROSITE" id="PS51123"/>
    </source>
</evidence>
<dbReference type="PRINTS" id="PR01217">
    <property type="entry name" value="PRICHEXTENSN"/>
</dbReference>
<feature type="compositionally biased region" description="Pro residues" evidence="2">
    <location>
        <begin position="101"/>
        <end position="113"/>
    </location>
</feature>
<dbReference type="Pfam" id="PF00691">
    <property type="entry name" value="OmpA"/>
    <property type="match status" value="1"/>
</dbReference>
<dbReference type="Gene3D" id="1.25.40.590">
    <property type="entry name" value="Type IV / VI secretion system, DotU"/>
    <property type="match status" value="1"/>
</dbReference>
<feature type="compositionally biased region" description="Low complexity" evidence="2">
    <location>
        <begin position="74"/>
        <end position="87"/>
    </location>
</feature>
<organism evidence="5 6">
    <name type="scientific">Bosea vestrisii</name>
    <dbReference type="NCBI Taxonomy" id="151416"/>
    <lineage>
        <taxon>Bacteria</taxon>
        <taxon>Pseudomonadati</taxon>
        <taxon>Pseudomonadota</taxon>
        <taxon>Alphaproteobacteria</taxon>
        <taxon>Hyphomicrobiales</taxon>
        <taxon>Boseaceae</taxon>
        <taxon>Bosea</taxon>
    </lineage>
</organism>
<evidence type="ECO:0000256" key="3">
    <source>
        <dbReference type="SAM" id="Phobius"/>
    </source>
</evidence>
<comment type="caution">
    <text evidence="5">The sequence shown here is derived from an EMBL/GenBank/DDBJ whole genome shotgun (WGS) entry which is preliminary data.</text>
</comment>
<dbReference type="PANTHER" id="PTHR38033">
    <property type="entry name" value="MEMBRANE PROTEIN-RELATED"/>
    <property type="match status" value="1"/>
</dbReference>
<sequence length="512" mass="55315">MSNDGSDPFGRSDRTFIRPNPAGRRVPPPSRPAETPPGYPPGQPYPPQGQPYPPPNAPYPPPPAGYPPQPSPYAPSGAPQYPQAAPSPGVPGGEEWMAQPQPRPSAPPPPPQGYVPQALPKREQMLTPNTNPLLKAAGPLLLLLGRLRANLSRAPATQMIGQVGETIEAFDHEVRAAGFTAEQTRTAKYIICAFADDIVQNIPGEDRHVWTQYSMLSRFFGERTGGVRFFEELERARKDPSVNYDLLELMHVCLALGFEGVHRTSAGGAANLQMIQRNLFETLRRVKQPDPELSPRWQGQALTARLAGFKIPVWSVAAVAAVAVLGLYFIFRALLGGNAEASASALLAVHPKGDIEIIRKVAARPPPPLPPPAQPPKVCGTVQPPITCEVTPNLIIVRLMGITLFDPGQAVVRDEFRPLIERISTVLNEEGGAIKVVGHSDTDPIRSARFPNNLELSKARAVAVGALLKTRLKQPDRISTDGKGSDVPIDTNATVAGKAKNRRVEILIQRNG</sequence>
<accession>A0ABW0HBV0</accession>
<reference evidence="6" key="1">
    <citation type="journal article" date="2019" name="Int. J. Syst. Evol. Microbiol.">
        <title>The Global Catalogue of Microorganisms (GCM) 10K type strain sequencing project: providing services to taxonomists for standard genome sequencing and annotation.</title>
        <authorList>
            <consortium name="The Broad Institute Genomics Platform"/>
            <consortium name="The Broad Institute Genome Sequencing Center for Infectious Disease"/>
            <person name="Wu L."/>
            <person name="Ma J."/>
        </authorList>
    </citation>
    <scope>NUCLEOTIDE SEQUENCE [LARGE SCALE GENOMIC DNA]</scope>
    <source>
        <strain evidence="6">CGMCC 1.16326</strain>
    </source>
</reference>
<dbReference type="InterPro" id="IPR038522">
    <property type="entry name" value="T4/T6SS_DotU_sf"/>
</dbReference>
<dbReference type="InterPro" id="IPR006665">
    <property type="entry name" value="OmpA-like"/>
</dbReference>
<keyword evidence="1 3" id="KW-0472">Membrane</keyword>
<evidence type="ECO:0000256" key="2">
    <source>
        <dbReference type="SAM" id="MobiDB-lite"/>
    </source>
</evidence>
<feature type="compositionally biased region" description="Pro residues" evidence="2">
    <location>
        <begin position="26"/>
        <end position="73"/>
    </location>
</feature>
<dbReference type="InterPro" id="IPR017732">
    <property type="entry name" value="T4/T6SS_DotU"/>
</dbReference>
<protein>
    <submittedName>
        <fullName evidence="5">Type IVB secretion system protein IcmH/DotU</fullName>
    </submittedName>
</protein>